<evidence type="ECO:0000313" key="3">
    <source>
        <dbReference type="Proteomes" id="UP000440498"/>
    </source>
</evidence>
<dbReference type="EMBL" id="WHUG01000009">
    <property type="protein sequence ID" value="MQA40733.1"/>
    <property type="molecule type" value="Genomic_DNA"/>
</dbReference>
<dbReference type="AlphaFoldDB" id="A0A6A7N6L9"/>
<dbReference type="SUPFAM" id="SSF48452">
    <property type="entry name" value="TPR-like"/>
    <property type="match status" value="1"/>
</dbReference>
<keyword evidence="3" id="KW-1185">Reference proteome</keyword>
<gene>
    <name evidence="2" type="ORF">GEV02_21550</name>
</gene>
<dbReference type="Pfam" id="PF07720">
    <property type="entry name" value="TPR_3"/>
    <property type="match status" value="1"/>
</dbReference>
<accession>A0A6A7N6L9</accession>
<dbReference type="Proteomes" id="UP000440498">
    <property type="component" value="Unassembled WGS sequence"/>
</dbReference>
<evidence type="ECO:0000313" key="2">
    <source>
        <dbReference type="EMBL" id="MQA40733.1"/>
    </source>
</evidence>
<proteinExistence type="inferred from homology"/>
<name>A0A6A7N6L9_9BURK</name>
<sequence length="156" mass="16489">MSASANAVAALRAGVAASAAASRYSDGELELIYGLAYRSYQQGDFAQAARYFSYLTLYRPTDERFLKGLGGSQFMGRLFSQALGSYAFLVLLDPQDAEALCMHGYSLLMLGERQQARAALARAAGLGGGLAPFARKAAALLLLTERQAEPGDAPPG</sequence>
<dbReference type="PRINTS" id="PR01595">
    <property type="entry name" value="SYCDCHAPRONE"/>
</dbReference>
<protein>
    <submittedName>
        <fullName evidence="2">Tetratricopeptide repeat protein</fullName>
    </submittedName>
</protein>
<dbReference type="RefSeq" id="WP_152840024.1">
    <property type="nucleotide sequence ID" value="NZ_WHUG01000009.1"/>
</dbReference>
<dbReference type="Gene3D" id="1.25.40.10">
    <property type="entry name" value="Tetratricopeptide repeat domain"/>
    <property type="match status" value="1"/>
</dbReference>
<dbReference type="InterPro" id="IPR005415">
    <property type="entry name" value="T3SS_Ca_resp_chp_LcrH/SycD"/>
</dbReference>
<dbReference type="InterPro" id="IPR011990">
    <property type="entry name" value="TPR-like_helical_dom_sf"/>
</dbReference>
<comment type="similarity">
    <text evidence="1">Belongs to the LcrH/SycD chaperone family.</text>
</comment>
<organism evidence="2 3">
    <name type="scientific">Rugamonas aquatica</name>
    <dbReference type="NCBI Taxonomy" id="2743357"/>
    <lineage>
        <taxon>Bacteria</taxon>
        <taxon>Pseudomonadati</taxon>
        <taxon>Pseudomonadota</taxon>
        <taxon>Betaproteobacteria</taxon>
        <taxon>Burkholderiales</taxon>
        <taxon>Oxalobacteraceae</taxon>
        <taxon>Telluria group</taxon>
        <taxon>Rugamonas</taxon>
    </lineage>
</organism>
<dbReference type="InterPro" id="IPR011716">
    <property type="entry name" value="TPR-3"/>
</dbReference>
<evidence type="ECO:0000256" key="1">
    <source>
        <dbReference type="ARBA" id="ARBA00010244"/>
    </source>
</evidence>
<reference evidence="2 3" key="1">
    <citation type="submission" date="2019-10" db="EMBL/GenBank/DDBJ databases">
        <title>Two novel species isolated from a subtropical stream in China.</title>
        <authorList>
            <person name="Lu H."/>
        </authorList>
    </citation>
    <scope>NUCLEOTIDE SEQUENCE [LARGE SCALE GENOMIC DNA]</scope>
    <source>
        <strain evidence="2 3">FT29W</strain>
    </source>
</reference>
<comment type="caution">
    <text evidence="2">The sequence shown here is derived from an EMBL/GenBank/DDBJ whole genome shotgun (WGS) entry which is preliminary data.</text>
</comment>